<dbReference type="Pfam" id="PF02810">
    <property type="entry name" value="SEC-C"/>
    <property type="match status" value="1"/>
</dbReference>
<reference evidence="1 2" key="1">
    <citation type="journal article" date="2024" name="Front. Plant Sci.">
        <title>Comprehensive phenomic and genomic studies of the species, Pectobacterium cacticida and proposal for reclassification as Alcorniella cacticida comb. nov.</title>
        <authorList>
            <person name="Jonca J."/>
            <person name="Pirhonen M."/>
            <person name="Waleron M.M."/>
            <person name="Gawor J."/>
            <person name="Mrozik A."/>
            <person name="Smoktunowicz M."/>
            <person name="Waleron K."/>
            <person name="Waleron M."/>
        </authorList>
    </citation>
    <scope>NUCLEOTIDE SEQUENCE [LARGE SCALE GENOMIC DNA]</scope>
    <source>
        <strain evidence="1 2">DPMP6</strain>
    </source>
</reference>
<dbReference type="InterPro" id="IPR004027">
    <property type="entry name" value="SEC_C_motif"/>
</dbReference>
<evidence type="ECO:0000313" key="1">
    <source>
        <dbReference type="EMBL" id="WWO37645.1"/>
    </source>
</evidence>
<protein>
    <submittedName>
        <fullName evidence="1">SEC-C metal-binding domain-containing protein</fullName>
    </submittedName>
</protein>
<dbReference type="SUPFAM" id="SSF103642">
    <property type="entry name" value="Sec-C motif"/>
    <property type="match status" value="1"/>
</dbReference>
<keyword evidence="2" id="KW-1185">Reference proteome</keyword>
<gene>
    <name evidence="1" type="ORF">QNA12_13940</name>
</gene>
<proteinExistence type="predicted"/>
<sequence length="72" mass="8196">MKLGHNDPCHCGSGKKFKHCCMNNTDKLRAQFIDDVEGMLALNPNLSFDELNVVLQHKMQDRIVNLIPIFVV</sequence>
<accession>A0ABZ2G8V6</accession>
<dbReference type="Proteomes" id="UP001379444">
    <property type="component" value="Chromosome"/>
</dbReference>
<dbReference type="EMBL" id="CP125967">
    <property type="protein sequence ID" value="WWO37645.1"/>
    <property type="molecule type" value="Genomic_DNA"/>
</dbReference>
<name>A0ABZ2G8V6_9GAMM</name>
<dbReference type="Gene3D" id="3.10.450.50">
    <property type="match status" value="1"/>
</dbReference>
<dbReference type="RefSeq" id="WP_264498291.1">
    <property type="nucleotide sequence ID" value="NZ_CP109947.1"/>
</dbReference>
<organism evidence="1 2">
    <name type="scientific">Pectobacterium cacticida</name>
    <dbReference type="NCBI Taxonomy" id="69221"/>
    <lineage>
        <taxon>Bacteria</taxon>
        <taxon>Pseudomonadati</taxon>
        <taxon>Pseudomonadota</taxon>
        <taxon>Gammaproteobacteria</taxon>
        <taxon>Enterobacterales</taxon>
        <taxon>Pectobacteriaceae</taxon>
        <taxon>Pectobacterium</taxon>
    </lineage>
</organism>
<evidence type="ECO:0000313" key="2">
    <source>
        <dbReference type="Proteomes" id="UP001379444"/>
    </source>
</evidence>